<dbReference type="Proteomes" id="UP000626109">
    <property type="component" value="Unassembled WGS sequence"/>
</dbReference>
<evidence type="ECO:0000259" key="2">
    <source>
        <dbReference type="PROSITE" id="PS50097"/>
    </source>
</evidence>
<feature type="region of interest" description="Disordered" evidence="1">
    <location>
        <begin position="93"/>
        <end position="119"/>
    </location>
</feature>
<dbReference type="InterPro" id="IPR000210">
    <property type="entry name" value="BTB/POZ_dom"/>
</dbReference>
<sequence length="215" mass="24366">MSSLRIQRTTTPLYEEVPVFTEFSALRACARPFGPWHHGMRSPRIARLEARQPPPKPPAWLQVKSGGYLHAAQELARKSNLGTADVRIWVSTSQEEVQEPSENEGPQGPQEGSGQPVRRNSALREKRQLEHNKVKAFLGHKRVLMEISLKLRRLLEASEAQERKPDSIHEIELRLRSGPDAFAEVLAFAYGATLQISDAHIQLWAMQGWWPLLDV</sequence>
<organism evidence="3 4">
    <name type="scientific">Polarella glacialis</name>
    <name type="common">Dinoflagellate</name>
    <dbReference type="NCBI Taxonomy" id="89957"/>
    <lineage>
        <taxon>Eukaryota</taxon>
        <taxon>Sar</taxon>
        <taxon>Alveolata</taxon>
        <taxon>Dinophyceae</taxon>
        <taxon>Suessiales</taxon>
        <taxon>Suessiaceae</taxon>
        <taxon>Polarella</taxon>
    </lineage>
</organism>
<dbReference type="EMBL" id="CAJNNW010035443">
    <property type="protein sequence ID" value="CAE8727762.1"/>
    <property type="molecule type" value="Genomic_DNA"/>
</dbReference>
<dbReference type="PROSITE" id="PS50097">
    <property type="entry name" value="BTB"/>
    <property type="match status" value="1"/>
</dbReference>
<feature type="non-terminal residue" evidence="3">
    <location>
        <position position="1"/>
    </location>
</feature>
<accession>A0A813LH08</accession>
<evidence type="ECO:0000313" key="4">
    <source>
        <dbReference type="Proteomes" id="UP000626109"/>
    </source>
</evidence>
<proteinExistence type="predicted"/>
<reference evidence="3" key="1">
    <citation type="submission" date="2021-02" db="EMBL/GenBank/DDBJ databases">
        <authorList>
            <person name="Dougan E. K."/>
            <person name="Rhodes N."/>
            <person name="Thang M."/>
            <person name="Chan C."/>
        </authorList>
    </citation>
    <scope>NUCLEOTIDE SEQUENCE</scope>
</reference>
<comment type="caution">
    <text evidence="3">The sequence shown here is derived from an EMBL/GenBank/DDBJ whole genome shotgun (WGS) entry which is preliminary data.</text>
</comment>
<evidence type="ECO:0000313" key="3">
    <source>
        <dbReference type="EMBL" id="CAE8727762.1"/>
    </source>
</evidence>
<feature type="domain" description="BTB" evidence="2">
    <location>
        <begin position="135"/>
        <end position="198"/>
    </location>
</feature>
<name>A0A813LH08_POLGL</name>
<gene>
    <name evidence="3" type="ORF">PGLA2088_LOCUS44908</name>
</gene>
<evidence type="ECO:0000256" key="1">
    <source>
        <dbReference type="SAM" id="MobiDB-lite"/>
    </source>
</evidence>
<protein>
    <recommendedName>
        <fullName evidence="2">BTB domain-containing protein</fullName>
    </recommendedName>
</protein>
<dbReference type="AlphaFoldDB" id="A0A813LH08"/>
<feature type="compositionally biased region" description="Low complexity" evidence="1">
    <location>
        <begin position="103"/>
        <end position="116"/>
    </location>
</feature>